<feature type="compositionally biased region" description="Basic and acidic residues" evidence="1">
    <location>
        <begin position="56"/>
        <end position="66"/>
    </location>
</feature>
<keyword evidence="3" id="KW-1185">Reference proteome</keyword>
<evidence type="ECO:0000313" key="2">
    <source>
        <dbReference type="EMBL" id="KAK0435595.1"/>
    </source>
</evidence>
<comment type="caution">
    <text evidence="2">The sequence shown here is derived from an EMBL/GenBank/DDBJ whole genome shotgun (WGS) entry which is preliminary data.</text>
</comment>
<feature type="compositionally biased region" description="Polar residues" evidence="1">
    <location>
        <begin position="25"/>
        <end position="55"/>
    </location>
</feature>
<evidence type="ECO:0000256" key="1">
    <source>
        <dbReference type="SAM" id="MobiDB-lite"/>
    </source>
</evidence>
<dbReference type="AlphaFoldDB" id="A0AA39J3S3"/>
<accession>A0AA39J3S3</accession>
<dbReference type="EMBL" id="JAUEPS010000145">
    <property type="protein sequence ID" value="KAK0435595.1"/>
    <property type="molecule type" value="Genomic_DNA"/>
</dbReference>
<feature type="compositionally biased region" description="Polar residues" evidence="1">
    <location>
        <begin position="195"/>
        <end position="204"/>
    </location>
</feature>
<protein>
    <submittedName>
        <fullName evidence="2">Uncharacterized protein</fullName>
    </submittedName>
</protein>
<name>A0AA39J3S3_ARMTA</name>
<proteinExistence type="predicted"/>
<feature type="region of interest" description="Disordered" evidence="1">
    <location>
        <begin position="374"/>
        <end position="458"/>
    </location>
</feature>
<dbReference type="RefSeq" id="XP_060322035.1">
    <property type="nucleotide sequence ID" value="XM_060478705.1"/>
</dbReference>
<gene>
    <name evidence="2" type="ORF">EV420DRAFT_1653067</name>
</gene>
<feature type="region of interest" description="Disordered" evidence="1">
    <location>
        <begin position="186"/>
        <end position="239"/>
    </location>
</feature>
<feature type="compositionally biased region" description="Basic and acidic residues" evidence="1">
    <location>
        <begin position="213"/>
        <end position="222"/>
    </location>
</feature>
<dbReference type="Proteomes" id="UP001175211">
    <property type="component" value="Unassembled WGS sequence"/>
</dbReference>
<feature type="compositionally biased region" description="Pro residues" evidence="1">
    <location>
        <begin position="435"/>
        <end position="450"/>
    </location>
</feature>
<dbReference type="GeneID" id="85362253"/>
<sequence length="458" mass="51972">MPESRRPPLPGEYTTGLTDNLDAPHSTTETPAPSDSATALQRQGTRTSTPTSQSSEMKKTWKERFGLLESKSAKMPAEGSSESSQTGLFGHLRTHRTKNTGSKKPGLTPPQEELSTDRGEEAVMAYHRFPSAPNPDEVPQPDEFYSQQQHDWAIMDTWHQANRLPPLKDGEILEFDLQYPDSPTIPGYPDLSIATGHSNVTTRGSADPDPSDISDRDPRDTSGSDPYDSWVTDNERHNPVPLRTELDSHYDSPYNECHGELCRRLQAIAEDRRRDWETPEPLVPYVRWTLGEYGEEPELARFFFDNPIHSEWDVLYRRFQEFTRGIRNMNRALARRGGTHVPEGQEFPILPNRWYPWEHTQYTNYRYWLASSDTKESTPFPRATPELYNDGGEARSQLLGGMPEEGPEAPHGEGWADPPPEVPKDQSQHARKPQPSQPLPPPPPPPSPPYDPHHDYDL</sequence>
<feature type="region of interest" description="Disordered" evidence="1">
    <location>
        <begin position="1"/>
        <end position="116"/>
    </location>
</feature>
<organism evidence="2 3">
    <name type="scientific">Armillaria tabescens</name>
    <name type="common">Ringless honey mushroom</name>
    <name type="synonym">Agaricus tabescens</name>
    <dbReference type="NCBI Taxonomy" id="1929756"/>
    <lineage>
        <taxon>Eukaryota</taxon>
        <taxon>Fungi</taxon>
        <taxon>Dikarya</taxon>
        <taxon>Basidiomycota</taxon>
        <taxon>Agaricomycotina</taxon>
        <taxon>Agaricomycetes</taxon>
        <taxon>Agaricomycetidae</taxon>
        <taxon>Agaricales</taxon>
        <taxon>Marasmiineae</taxon>
        <taxon>Physalacriaceae</taxon>
        <taxon>Desarmillaria</taxon>
    </lineage>
</organism>
<evidence type="ECO:0000313" key="3">
    <source>
        <dbReference type="Proteomes" id="UP001175211"/>
    </source>
</evidence>
<reference evidence="2" key="1">
    <citation type="submission" date="2023-06" db="EMBL/GenBank/DDBJ databases">
        <authorList>
            <consortium name="Lawrence Berkeley National Laboratory"/>
            <person name="Ahrendt S."/>
            <person name="Sahu N."/>
            <person name="Indic B."/>
            <person name="Wong-Bajracharya J."/>
            <person name="Merenyi Z."/>
            <person name="Ke H.-M."/>
            <person name="Monk M."/>
            <person name="Kocsube S."/>
            <person name="Drula E."/>
            <person name="Lipzen A."/>
            <person name="Balint B."/>
            <person name="Henrissat B."/>
            <person name="Andreopoulos B."/>
            <person name="Martin F.M."/>
            <person name="Harder C.B."/>
            <person name="Rigling D."/>
            <person name="Ford K.L."/>
            <person name="Foster G.D."/>
            <person name="Pangilinan J."/>
            <person name="Papanicolaou A."/>
            <person name="Barry K."/>
            <person name="LaButti K."/>
            <person name="Viragh M."/>
            <person name="Koriabine M."/>
            <person name="Yan M."/>
            <person name="Riley R."/>
            <person name="Champramary S."/>
            <person name="Plett K.L."/>
            <person name="Tsai I.J."/>
            <person name="Slot J."/>
            <person name="Sipos G."/>
            <person name="Plett J."/>
            <person name="Nagy L.G."/>
            <person name="Grigoriev I.V."/>
        </authorList>
    </citation>
    <scope>NUCLEOTIDE SEQUENCE</scope>
    <source>
        <strain evidence="2">CCBAS 213</strain>
    </source>
</reference>